<evidence type="ECO:0000256" key="4">
    <source>
        <dbReference type="ARBA" id="ARBA00022598"/>
    </source>
</evidence>
<gene>
    <name evidence="10 12" type="primary">glyS</name>
    <name evidence="12" type="ORF">DSM19430T_02410</name>
</gene>
<reference evidence="12 13" key="1">
    <citation type="submission" date="2020-05" db="EMBL/GenBank/DDBJ databases">
        <title>Draft genome sequence of Desulfovibrio psychrotolerans JS1T.</title>
        <authorList>
            <person name="Ueno A."/>
            <person name="Tamazawa S."/>
            <person name="Tamamura S."/>
            <person name="Murakami T."/>
            <person name="Kiyama T."/>
            <person name="Inomata H."/>
            <person name="Amano Y."/>
            <person name="Miyakawa K."/>
            <person name="Tamaki H."/>
            <person name="Naganuma T."/>
            <person name="Kaneko K."/>
        </authorList>
    </citation>
    <scope>NUCLEOTIDE SEQUENCE [LARGE SCALE GENOMIC DNA]</scope>
    <source>
        <strain evidence="12 13">JS1</strain>
    </source>
</reference>
<keyword evidence="13" id="KW-1185">Reference proteome</keyword>
<evidence type="ECO:0000256" key="3">
    <source>
        <dbReference type="ARBA" id="ARBA00022490"/>
    </source>
</evidence>
<dbReference type="GO" id="GO:0005524">
    <property type="term" value="F:ATP binding"/>
    <property type="evidence" value="ECO:0007669"/>
    <property type="project" value="UniProtKB-UniRule"/>
</dbReference>
<sequence>MSVFVLEIGSEELPARFLPGLEKELGDRLAAFLAESHVEFESVSVETTPRRAVATVRGIALRQSEAEEVVSGPPVRIAFDAEGKPTKAAEGFARTQGVDLADAFTLQTDKGEYIAVRKRVGGAATADLLALGCPVIIAALPFPKKMKWASLEYTYARPLRWVFAMLDDQVVPFAVADLATGNTTRGHRVHGPGPFAVAGAEQLEGVLQDMCGVVLSGARRRAVIIEEGNRLAASVGGNVLWKEALLDEVQGLSEHPVACLGGFDPSFLELPKEALLTSMQSHQKSFGLADSEGNLLPYFLTVLNITPKDEAVVRKGWERVLRARLEDARFFWRNDLKSSFDAWLEKLDSVIFLAPLGSMGNKTRRLSVLCGELAVAAAQGASDIKADAERAGRLSKADLVSEMVYEFDSLQGIMGGIYARRMNESEAVAQAISEQYLPAGPDSPVPSSLCGALLSIADKADTLAGCFGLNTIPTGAADPYGLRRCCLAITRILLDRDMHLPVSAIFRMAQAGYGDAIQWKLPLPEAHAKMVEFFTLRLKNYFVSQGYETLLVEAVLNAGADDVCDARARLKALAAFSRTQGFAQAVLTFKRAANIIRKQGEEAGAMLDGIPDAALFEDDAEKAFGASLAAMAPRFEALWAAGDFDALFGLLEELRPDVDAFFDKVMVMCDDLAVRQNRLNLLMSLVRKLGRLADFAALQL</sequence>
<dbReference type="PANTHER" id="PTHR30075">
    <property type="entry name" value="GLYCYL-TRNA SYNTHETASE"/>
    <property type="match status" value="1"/>
</dbReference>
<dbReference type="Pfam" id="PF02092">
    <property type="entry name" value="tRNA_synt_2f"/>
    <property type="match status" value="1"/>
</dbReference>
<dbReference type="GO" id="GO:0005829">
    <property type="term" value="C:cytosol"/>
    <property type="evidence" value="ECO:0007669"/>
    <property type="project" value="TreeGrafter"/>
</dbReference>
<dbReference type="GO" id="GO:0006426">
    <property type="term" value="P:glycyl-tRNA aminoacylation"/>
    <property type="evidence" value="ECO:0007669"/>
    <property type="project" value="UniProtKB-UniRule"/>
</dbReference>
<organism evidence="12 13">
    <name type="scientific">Desulfovibrio psychrotolerans</name>
    <dbReference type="NCBI Taxonomy" id="415242"/>
    <lineage>
        <taxon>Bacteria</taxon>
        <taxon>Pseudomonadati</taxon>
        <taxon>Thermodesulfobacteriota</taxon>
        <taxon>Desulfovibrionia</taxon>
        <taxon>Desulfovibrionales</taxon>
        <taxon>Desulfovibrionaceae</taxon>
        <taxon>Desulfovibrio</taxon>
    </lineage>
</organism>
<evidence type="ECO:0000256" key="9">
    <source>
        <dbReference type="ARBA" id="ARBA00047937"/>
    </source>
</evidence>
<keyword evidence="6 10" id="KW-0067">ATP-binding</keyword>
<dbReference type="NCBIfam" id="TIGR00211">
    <property type="entry name" value="glyS"/>
    <property type="match status" value="1"/>
</dbReference>
<evidence type="ECO:0000256" key="2">
    <source>
        <dbReference type="ARBA" id="ARBA00008226"/>
    </source>
</evidence>
<dbReference type="PANTHER" id="PTHR30075:SF2">
    <property type="entry name" value="GLYCINE--TRNA LIGASE, CHLOROPLASTIC_MITOCHONDRIAL 2"/>
    <property type="match status" value="1"/>
</dbReference>
<dbReference type="RefSeq" id="WP_174408270.1">
    <property type="nucleotide sequence ID" value="NZ_BLVP01000001.1"/>
</dbReference>
<dbReference type="InterPro" id="IPR015944">
    <property type="entry name" value="Gly-tRNA-synth_bsu"/>
</dbReference>
<evidence type="ECO:0000256" key="6">
    <source>
        <dbReference type="ARBA" id="ARBA00022840"/>
    </source>
</evidence>
<dbReference type="PROSITE" id="PS50861">
    <property type="entry name" value="AA_TRNA_LIGASE_II_GLYAB"/>
    <property type="match status" value="1"/>
</dbReference>
<evidence type="ECO:0000256" key="7">
    <source>
        <dbReference type="ARBA" id="ARBA00022917"/>
    </source>
</evidence>
<comment type="caution">
    <text evidence="12">The sequence shown here is derived from an EMBL/GenBank/DDBJ whole genome shotgun (WGS) entry which is preliminary data.</text>
</comment>
<comment type="subunit">
    <text evidence="10">Tetramer of two alpha and two beta subunits.</text>
</comment>
<dbReference type="EMBL" id="BLVP01000001">
    <property type="protein sequence ID" value="GFM35557.1"/>
    <property type="molecule type" value="Genomic_DNA"/>
</dbReference>
<evidence type="ECO:0000313" key="12">
    <source>
        <dbReference type="EMBL" id="GFM35557.1"/>
    </source>
</evidence>
<comment type="catalytic activity">
    <reaction evidence="9 10">
        <text>tRNA(Gly) + glycine + ATP = glycyl-tRNA(Gly) + AMP + diphosphate</text>
        <dbReference type="Rhea" id="RHEA:16013"/>
        <dbReference type="Rhea" id="RHEA-COMP:9664"/>
        <dbReference type="Rhea" id="RHEA-COMP:9683"/>
        <dbReference type="ChEBI" id="CHEBI:30616"/>
        <dbReference type="ChEBI" id="CHEBI:33019"/>
        <dbReference type="ChEBI" id="CHEBI:57305"/>
        <dbReference type="ChEBI" id="CHEBI:78442"/>
        <dbReference type="ChEBI" id="CHEBI:78522"/>
        <dbReference type="ChEBI" id="CHEBI:456215"/>
        <dbReference type="EC" id="6.1.1.14"/>
    </reaction>
</comment>
<comment type="subcellular location">
    <subcellularLocation>
        <location evidence="1 10">Cytoplasm</location>
    </subcellularLocation>
</comment>
<evidence type="ECO:0000259" key="11">
    <source>
        <dbReference type="Pfam" id="PF05746"/>
    </source>
</evidence>
<dbReference type="PRINTS" id="PR01045">
    <property type="entry name" value="TRNASYNTHGB"/>
</dbReference>
<dbReference type="InterPro" id="IPR008909">
    <property type="entry name" value="DALR_anticod-bd"/>
</dbReference>
<evidence type="ECO:0000256" key="1">
    <source>
        <dbReference type="ARBA" id="ARBA00004496"/>
    </source>
</evidence>
<evidence type="ECO:0000313" key="13">
    <source>
        <dbReference type="Proteomes" id="UP000503820"/>
    </source>
</evidence>
<dbReference type="GO" id="GO:0006420">
    <property type="term" value="P:arginyl-tRNA aminoacylation"/>
    <property type="evidence" value="ECO:0007669"/>
    <property type="project" value="InterPro"/>
</dbReference>
<dbReference type="SUPFAM" id="SSF109604">
    <property type="entry name" value="HD-domain/PDEase-like"/>
    <property type="match status" value="1"/>
</dbReference>
<dbReference type="InterPro" id="IPR006194">
    <property type="entry name" value="Gly-tRNA-synth_heterodimer"/>
</dbReference>
<evidence type="ECO:0000256" key="10">
    <source>
        <dbReference type="HAMAP-Rule" id="MF_00255"/>
    </source>
</evidence>
<keyword evidence="5 10" id="KW-0547">Nucleotide-binding</keyword>
<keyword evidence="8 10" id="KW-0030">Aminoacyl-tRNA synthetase</keyword>
<protein>
    <recommendedName>
        <fullName evidence="10">Glycine--tRNA ligase beta subunit</fullName>
        <ecNumber evidence="10">6.1.1.14</ecNumber>
    </recommendedName>
    <alternativeName>
        <fullName evidence="10">Glycyl-tRNA synthetase beta subunit</fullName>
        <shortName evidence="10">GlyRS</shortName>
    </alternativeName>
</protein>
<dbReference type="GO" id="GO:0004820">
    <property type="term" value="F:glycine-tRNA ligase activity"/>
    <property type="evidence" value="ECO:0007669"/>
    <property type="project" value="UniProtKB-UniRule"/>
</dbReference>
<feature type="domain" description="DALR anticodon binding" evidence="11">
    <location>
        <begin position="588"/>
        <end position="685"/>
    </location>
</feature>
<keyword evidence="3 10" id="KW-0963">Cytoplasm</keyword>
<dbReference type="Pfam" id="PF05746">
    <property type="entry name" value="DALR_1"/>
    <property type="match status" value="1"/>
</dbReference>
<keyword evidence="7 10" id="KW-0648">Protein biosynthesis</keyword>
<dbReference type="EC" id="6.1.1.14" evidence="10"/>
<dbReference type="Proteomes" id="UP000503820">
    <property type="component" value="Unassembled WGS sequence"/>
</dbReference>
<dbReference type="GO" id="GO:0004814">
    <property type="term" value="F:arginine-tRNA ligase activity"/>
    <property type="evidence" value="ECO:0007669"/>
    <property type="project" value="InterPro"/>
</dbReference>
<proteinExistence type="inferred from homology"/>
<dbReference type="HAMAP" id="MF_00255">
    <property type="entry name" value="Gly_tRNA_synth_beta"/>
    <property type="match status" value="1"/>
</dbReference>
<name>A0A7J0BPC9_9BACT</name>
<dbReference type="AlphaFoldDB" id="A0A7J0BPC9"/>
<evidence type="ECO:0000256" key="5">
    <source>
        <dbReference type="ARBA" id="ARBA00022741"/>
    </source>
</evidence>
<comment type="similarity">
    <text evidence="2 10">Belongs to the class-II aminoacyl-tRNA synthetase family.</text>
</comment>
<keyword evidence="4 10" id="KW-0436">Ligase</keyword>
<accession>A0A7J0BPC9</accession>
<evidence type="ECO:0000256" key="8">
    <source>
        <dbReference type="ARBA" id="ARBA00023146"/>
    </source>
</evidence>